<dbReference type="InterPro" id="IPR026444">
    <property type="entry name" value="Secre_tail"/>
</dbReference>
<sequence>MKYLAFNKTKIYDSGGNNNGRLDPGETVNLTAFLKNTGGADFTNLNTTIQCSDAYITITDNAGNFGLLAIDSIKENVSDPYTIRASATTPQGHSAYFRLIAVDGAFCDTFEFDVVIGTYHYMVWNPDPTGTPGLRADSILRAIGYSGVHVTNMSGMELGIYQAIFVCVGIYPSNYIITNNGAEATMLVNYLNNGGRMYLEGGDVWYYDPPYQGGHDFGPLFGIYPSADGSSDLGPVLGQSGTFTNGMNFTYSGENSYMDHIDPTGTGFLVFVDSDNSYNCGVANDVSTYRTVGTSFELGALVDAGGNSTRAALLDSIMHFFGISLIAIEEQNQSCASLIKLQVFPNPGSGYVMLQWPVNASVESIRIIDATGRIINDLKPAANSNSIRWNGVDAEGRKASGGIYFAVVENDNSTSCTKFILIQ</sequence>
<protein>
    <recommendedName>
        <fullName evidence="1">Secretion system C-terminal sorting domain-containing protein</fullName>
    </recommendedName>
</protein>
<reference evidence="2 3" key="1">
    <citation type="journal article" date="2016" name="Nat. Commun.">
        <title>Thousands of microbial genomes shed light on interconnected biogeochemical processes in an aquifer system.</title>
        <authorList>
            <person name="Anantharaman K."/>
            <person name="Brown C.T."/>
            <person name="Hug L.A."/>
            <person name="Sharon I."/>
            <person name="Castelle C.J."/>
            <person name="Probst A.J."/>
            <person name="Thomas B.C."/>
            <person name="Singh A."/>
            <person name="Wilkins M.J."/>
            <person name="Karaoz U."/>
            <person name="Brodie E.L."/>
            <person name="Williams K.H."/>
            <person name="Hubbard S.S."/>
            <person name="Banfield J.F."/>
        </authorList>
    </citation>
    <scope>NUCLEOTIDE SEQUENCE [LARGE SCALE GENOMIC DNA]</scope>
</reference>
<gene>
    <name evidence="2" type="ORF">A2Y85_01735</name>
</gene>
<evidence type="ECO:0000313" key="3">
    <source>
        <dbReference type="Proteomes" id="UP000177025"/>
    </source>
</evidence>
<name>A0A1F4U1Q9_UNCW3</name>
<evidence type="ECO:0000259" key="1">
    <source>
        <dbReference type="Pfam" id="PF18962"/>
    </source>
</evidence>
<comment type="caution">
    <text evidence="2">The sequence shown here is derived from an EMBL/GenBank/DDBJ whole genome shotgun (WGS) entry which is preliminary data.</text>
</comment>
<dbReference type="Proteomes" id="UP000177025">
    <property type="component" value="Unassembled WGS sequence"/>
</dbReference>
<feature type="domain" description="Secretion system C-terminal sorting" evidence="1">
    <location>
        <begin position="343"/>
        <end position="420"/>
    </location>
</feature>
<dbReference type="NCBIfam" id="TIGR04183">
    <property type="entry name" value="Por_Secre_tail"/>
    <property type="match status" value="1"/>
</dbReference>
<dbReference type="EMBL" id="MEUM01000161">
    <property type="protein sequence ID" value="OGC38905.1"/>
    <property type="molecule type" value="Genomic_DNA"/>
</dbReference>
<dbReference type="AlphaFoldDB" id="A0A1F4U1Q9"/>
<accession>A0A1F4U1Q9</accession>
<organism evidence="2 3">
    <name type="scientific">candidate division WOR-3 bacterium RBG_13_43_14</name>
    <dbReference type="NCBI Taxonomy" id="1802590"/>
    <lineage>
        <taxon>Bacteria</taxon>
        <taxon>Bacteria division WOR-3</taxon>
    </lineage>
</organism>
<dbReference type="Gene3D" id="2.60.40.4070">
    <property type="match status" value="1"/>
</dbReference>
<evidence type="ECO:0000313" key="2">
    <source>
        <dbReference type="EMBL" id="OGC38905.1"/>
    </source>
</evidence>
<dbReference type="Pfam" id="PF18962">
    <property type="entry name" value="Por_Secre_tail"/>
    <property type="match status" value="1"/>
</dbReference>
<proteinExistence type="predicted"/>